<keyword evidence="2" id="KW-1185">Reference proteome</keyword>
<dbReference type="EMBL" id="JANDHW010000006">
    <property type="protein sequence ID" value="MCP9611974.1"/>
    <property type="molecule type" value="Genomic_DNA"/>
</dbReference>
<sequence>MKRILFRLYVFLPFLFLFEGISYSQVQPVGIPVDPQVSIDGTEIWYNMMTSHMTESDRQNRFLSWDGTSLVTEKFDAGISADNQAEKYLWKLVRGSTDNMVYIESMAGKRLFAPASIASGTNTSLTMDNTGIEWEMKLSSATGQSQTATKQYCFNFLGGSTARYLNARDGSGDSPFEVTIYSGGVHQASGWFFYEAVPAVITITQPENGTISVTKSDGTDITSGATVAVGETLTVNVADGTSLNLKKVLVDGVEISGNSIKVVKPVTISAVLSSDCKVTFTASAGGNISVVKTDDSSVIVNEQEIPTGTGVKITLTVEEGYEIGSVMIDGVESKADFTVENNYTIDKTVTKNISIVAVFVKKTFPVNITTTGEGGTLVIKNGNFVVSTGDRIEYGTVLTGVLTYEVPIIVSVLTVNSEDYLSRVTSKKFSVTIEGETDIVAEFSVPSFPVTFSVTGKGAMHITKDSDNQPVTSGQELSTGTDITIALIPEEGQNLLSFMVNNVDRTDEVIENEFYISVESELNIVANFSLLNSVDKYSNDRLLVIKDRSDEGYLEVENVPENSRMEIFGMSGQKLCSKILSGNVKIDIDAYDKGFYILVIRTGKENITRKFIIK</sequence>
<accession>A0ABT1MH55</accession>
<proteinExistence type="predicted"/>
<organism evidence="1 2">
    <name type="scientific">Coprobacter tertius</name>
    <dbReference type="NCBI Taxonomy" id="2944915"/>
    <lineage>
        <taxon>Bacteria</taxon>
        <taxon>Pseudomonadati</taxon>
        <taxon>Bacteroidota</taxon>
        <taxon>Bacteroidia</taxon>
        <taxon>Bacteroidales</taxon>
        <taxon>Barnesiellaceae</taxon>
        <taxon>Coprobacter</taxon>
    </lineage>
</organism>
<dbReference type="NCBIfam" id="TIGR04183">
    <property type="entry name" value="Por_Secre_tail"/>
    <property type="match status" value="1"/>
</dbReference>
<comment type="caution">
    <text evidence="1">The sequence shown here is derived from an EMBL/GenBank/DDBJ whole genome shotgun (WGS) entry which is preliminary data.</text>
</comment>
<gene>
    <name evidence="1" type="ORF">NMU02_07720</name>
</gene>
<name>A0ABT1MH55_9BACT</name>
<evidence type="ECO:0000313" key="1">
    <source>
        <dbReference type="EMBL" id="MCP9611974.1"/>
    </source>
</evidence>
<dbReference type="Proteomes" id="UP001205603">
    <property type="component" value="Unassembled WGS sequence"/>
</dbReference>
<protein>
    <submittedName>
        <fullName evidence="1">T9SS type A sorting domain-containing protein</fullName>
    </submittedName>
</protein>
<dbReference type="RefSeq" id="WP_255027161.1">
    <property type="nucleotide sequence ID" value="NZ_JANDHW010000006.1"/>
</dbReference>
<reference evidence="1 2" key="1">
    <citation type="submission" date="2022-07" db="EMBL/GenBank/DDBJ databases">
        <title>Fecal culturing of patients with breast cancer.</title>
        <authorList>
            <person name="Teng N.M.Y."/>
            <person name="Kiu R."/>
            <person name="Evans R."/>
            <person name="Baker D.J."/>
            <person name="Zenner C."/>
            <person name="Robinson S.D."/>
            <person name="Hall L.J."/>
        </authorList>
    </citation>
    <scope>NUCLEOTIDE SEQUENCE [LARGE SCALE GENOMIC DNA]</scope>
    <source>
        <strain evidence="1 2">LH1063</strain>
    </source>
</reference>
<dbReference type="InterPro" id="IPR026444">
    <property type="entry name" value="Secre_tail"/>
</dbReference>
<evidence type="ECO:0000313" key="2">
    <source>
        <dbReference type="Proteomes" id="UP001205603"/>
    </source>
</evidence>